<reference evidence="3" key="1">
    <citation type="submission" date="2016-06" db="UniProtKB">
        <authorList>
            <consortium name="WormBaseParasite"/>
        </authorList>
    </citation>
    <scope>IDENTIFICATION</scope>
</reference>
<dbReference type="AlphaFoldDB" id="A0A183HA45"/>
<keyword evidence="2" id="KW-1185">Reference proteome</keyword>
<dbReference type="WBParaSite" id="OFLC_0000435601-mRNA-1">
    <property type="protein sequence ID" value="OFLC_0000435601-mRNA-1"/>
    <property type="gene ID" value="OFLC_0000435601"/>
</dbReference>
<evidence type="ECO:0000313" key="2">
    <source>
        <dbReference type="Proteomes" id="UP000267606"/>
    </source>
</evidence>
<name>A0A183HA45_9BILA</name>
<dbReference type="Proteomes" id="UP000267606">
    <property type="component" value="Unassembled WGS sequence"/>
</dbReference>
<gene>
    <name evidence="1" type="ORF">OFLC_LOCUS4358</name>
</gene>
<evidence type="ECO:0000313" key="3">
    <source>
        <dbReference type="WBParaSite" id="OFLC_0000435601-mRNA-1"/>
    </source>
</evidence>
<proteinExistence type="predicted"/>
<sequence>MRMPQVVRNLVFHLPFLFIGNRVLFSQRMVFEQNGSKSKSLYKKFQFSIESSQKAIFIKIIKWKI</sequence>
<reference evidence="1 2" key="2">
    <citation type="submission" date="2018-11" db="EMBL/GenBank/DDBJ databases">
        <authorList>
            <consortium name="Pathogen Informatics"/>
        </authorList>
    </citation>
    <scope>NUCLEOTIDE SEQUENCE [LARGE SCALE GENOMIC DNA]</scope>
</reference>
<accession>A0A183HA45</accession>
<organism evidence="3">
    <name type="scientific">Onchocerca flexuosa</name>
    <dbReference type="NCBI Taxonomy" id="387005"/>
    <lineage>
        <taxon>Eukaryota</taxon>
        <taxon>Metazoa</taxon>
        <taxon>Ecdysozoa</taxon>
        <taxon>Nematoda</taxon>
        <taxon>Chromadorea</taxon>
        <taxon>Rhabditida</taxon>
        <taxon>Spirurina</taxon>
        <taxon>Spiruromorpha</taxon>
        <taxon>Filarioidea</taxon>
        <taxon>Onchocercidae</taxon>
        <taxon>Onchocerca</taxon>
    </lineage>
</organism>
<evidence type="ECO:0000313" key="1">
    <source>
        <dbReference type="EMBL" id="VDO39739.1"/>
    </source>
</evidence>
<dbReference type="EMBL" id="UZAJ01003268">
    <property type="protein sequence ID" value="VDO39739.1"/>
    <property type="molecule type" value="Genomic_DNA"/>
</dbReference>
<protein>
    <submittedName>
        <fullName evidence="1 3">Uncharacterized protein</fullName>
    </submittedName>
</protein>